<proteinExistence type="predicted"/>
<dbReference type="Proteomes" id="UP000006794">
    <property type="component" value="Plasmid pHALXA03"/>
</dbReference>
<dbReference type="RefSeq" id="WP_013876067.1">
    <property type="nucleotide sequence ID" value="NC_015659.1"/>
</dbReference>
<name>F8DET9_HALXS</name>
<feature type="transmembrane region" description="Helical" evidence="3">
    <location>
        <begin position="101"/>
        <end position="119"/>
    </location>
</feature>
<feature type="coiled-coil region" evidence="1">
    <location>
        <begin position="248"/>
        <end position="311"/>
    </location>
</feature>
<evidence type="ECO:0000313" key="4">
    <source>
        <dbReference type="EMBL" id="AEH39529.1"/>
    </source>
</evidence>
<geneLocation type="plasmid" evidence="4 5">
    <name>pHALXA03</name>
</geneLocation>
<dbReference type="KEGG" id="hxa:Halxa_0290"/>
<evidence type="ECO:0000256" key="1">
    <source>
        <dbReference type="SAM" id="Coils"/>
    </source>
</evidence>
<gene>
    <name evidence="4" type="ordered locus">Halxa_0290</name>
</gene>
<protein>
    <submittedName>
        <fullName evidence="4">Uncharacterized protein</fullName>
    </submittedName>
</protein>
<organism evidence="4 5">
    <name type="scientific">Halopiger xanaduensis (strain DSM 18323 / JCM 14033 / SH-6)</name>
    <dbReference type="NCBI Taxonomy" id="797210"/>
    <lineage>
        <taxon>Archaea</taxon>
        <taxon>Methanobacteriati</taxon>
        <taxon>Methanobacteriota</taxon>
        <taxon>Stenosarchaea group</taxon>
        <taxon>Halobacteria</taxon>
        <taxon>Halobacteriales</taxon>
        <taxon>Natrialbaceae</taxon>
        <taxon>Halopiger</taxon>
    </lineage>
</organism>
<dbReference type="GeneID" id="10795660"/>
<feature type="region of interest" description="Disordered" evidence="2">
    <location>
        <begin position="312"/>
        <end position="343"/>
    </location>
</feature>
<evidence type="ECO:0000256" key="2">
    <source>
        <dbReference type="SAM" id="MobiDB-lite"/>
    </source>
</evidence>
<keyword evidence="4" id="KW-0614">Plasmid</keyword>
<evidence type="ECO:0000256" key="3">
    <source>
        <dbReference type="SAM" id="Phobius"/>
    </source>
</evidence>
<feature type="compositionally biased region" description="Basic and acidic residues" evidence="2">
    <location>
        <begin position="332"/>
        <end position="343"/>
    </location>
</feature>
<evidence type="ECO:0000313" key="5">
    <source>
        <dbReference type="Proteomes" id="UP000006794"/>
    </source>
</evidence>
<accession>F8DET9</accession>
<feature type="transmembrane region" description="Helical" evidence="3">
    <location>
        <begin position="6"/>
        <end position="23"/>
    </location>
</feature>
<keyword evidence="3" id="KW-1133">Transmembrane helix</keyword>
<dbReference type="AlphaFoldDB" id="F8DET9"/>
<dbReference type="EMBL" id="CP002842">
    <property type="protein sequence ID" value="AEH39529.1"/>
    <property type="molecule type" value="Genomic_DNA"/>
</dbReference>
<keyword evidence="5" id="KW-1185">Reference proteome</keyword>
<feature type="transmembrane region" description="Helical" evidence="3">
    <location>
        <begin position="69"/>
        <end position="89"/>
    </location>
</feature>
<dbReference type="OrthoDB" id="194972at2157"/>
<keyword evidence="1" id="KW-0175">Coiled coil</keyword>
<reference evidence="5" key="1">
    <citation type="journal article" date="2012" name="Stand. Genomic Sci.">
        <title>Complete genome sequence of Halopiger xanaduensis type strain (SH-6(T)).</title>
        <authorList>
            <person name="Anderson I."/>
            <person name="Tindall B.J."/>
            <person name="Rohde M."/>
            <person name="Lucas S."/>
            <person name="Han J."/>
            <person name="Lapidus A."/>
            <person name="Cheng J.F."/>
            <person name="Goodwin L."/>
            <person name="Pitluck S."/>
            <person name="Peters L."/>
            <person name="Pati A."/>
            <person name="Mikhailova N."/>
            <person name="Pagani I."/>
            <person name="Teshima H."/>
            <person name="Han C."/>
            <person name="Tapia R."/>
            <person name="Land M."/>
            <person name="Woyke T."/>
            <person name="Klenk H.P."/>
            <person name="Kyrpides N."/>
            <person name="Ivanova N."/>
        </authorList>
    </citation>
    <scope>NUCLEOTIDE SEQUENCE [LARGE SCALE GENOMIC DNA]</scope>
    <source>
        <strain evidence="5">DSM 18323 / JCM 14033 / SH-6</strain>
        <plasmid evidence="5">Plasmid pHALXA03</plasmid>
    </source>
</reference>
<keyword evidence="3" id="KW-0812">Transmembrane</keyword>
<keyword evidence="3" id="KW-0472">Membrane</keyword>
<sequence length="343" mass="39124">MNWNYVLIGAVVVGILLVLGYLVERWGVFEDSRAATGADRVNRTETGPETRPRIPVRDKPRQLPVELKIISFCLLAICGVVGFYTYQFLKNGSPAEFGYTTQVQYALVAFVALGAGVAYRGYKDSSVGEVHVVYESEDGEQAESEETIYYDRNAVEYQEDGSMLVQELRDERIFGLFRRRKLAGHDRKLRSDRPLGDIVTHEIHSDATKLEDGKWEMRTQGQITIDGGTNNAADYRYHPPLRLPYEKQVKQQEEMRKMEIEKKSLRAQLAEAHNQIDDLVTILENGEYRQREQVMDELREVKELVGETNEDIRIESARGHQRRQINGQGDIPNRENGTKGGEA</sequence>
<dbReference type="HOGENOM" id="CLU_808001_0_0_2"/>